<dbReference type="InterPro" id="IPR013783">
    <property type="entry name" value="Ig-like_fold"/>
</dbReference>
<dbReference type="OrthoDB" id="501348at2"/>
<evidence type="ECO:0000256" key="1">
    <source>
        <dbReference type="ARBA" id="ARBA00007257"/>
    </source>
</evidence>
<evidence type="ECO:0008006" key="7">
    <source>
        <dbReference type="Google" id="ProtNLM"/>
    </source>
</evidence>
<evidence type="ECO:0000256" key="2">
    <source>
        <dbReference type="ARBA" id="ARBA00022525"/>
    </source>
</evidence>
<feature type="compositionally biased region" description="Low complexity" evidence="4">
    <location>
        <begin position="171"/>
        <end position="186"/>
    </location>
</feature>
<feature type="region of interest" description="Disordered" evidence="4">
    <location>
        <begin position="55"/>
        <end position="123"/>
    </location>
</feature>
<dbReference type="PANTHER" id="PTHR36108:SF13">
    <property type="entry name" value="COLOSSIN-B-RELATED"/>
    <property type="match status" value="1"/>
</dbReference>
<evidence type="ECO:0000256" key="4">
    <source>
        <dbReference type="SAM" id="MobiDB-lite"/>
    </source>
</evidence>
<accession>A0A1Z4LV40</accession>
<evidence type="ECO:0000256" key="3">
    <source>
        <dbReference type="ARBA" id="ARBA00022729"/>
    </source>
</evidence>
<feature type="compositionally biased region" description="Basic and acidic residues" evidence="4">
    <location>
        <begin position="158"/>
        <end position="168"/>
    </location>
</feature>
<dbReference type="Pfam" id="PF13620">
    <property type="entry name" value="CarboxypepD_reg"/>
    <property type="match status" value="1"/>
</dbReference>
<name>A0A1Z4LV40_9CYAN</name>
<dbReference type="Gene3D" id="2.60.40.1120">
    <property type="entry name" value="Carboxypeptidase-like, regulatory domain"/>
    <property type="match status" value="1"/>
</dbReference>
<feature type="region of interest" description="Disordered" evidence="4">
    <location>
        <begin position="157"/>
        <end position="189"/>
    </location>
</feature>
<reference evidence="5 6" key="1">
    <citation type="submission" date="2017-06" db="EMBL/GenBank/DDBJ databases">
        <title>Genome sequencing of cyanobaciteial culture collection at National Institute for Environmental Studies (NIES).</title>
        <authorList>
            <person name="Hirose Y."/>
            <person name="Shimura Y."/>
            <person name="Fujisawa T."/>
            <person name="Nakamura Y."/>
            <person name="Kawachi M."/>
        </authorList>
    </citation>
    <scope>NUCLEOTIDE SEQUENCE [LARGE SCALE GENOMIC DNA]</scope>
    <source>
        <strain evidence="5 6">NIES-267</strain>
    </source>
</reference>
<dbReference type="SUPFAM" id="SSF49478">
    <property type="entry name" value="Cna protein B-type domain"/>
    <property type="match status" value="2"/>
</dbReference>
<keyword evidence="3" id="KW-0732">Signal</keyword>
<dbReference type="Proteomes" id="UP000218418">
    <property type="component" value="Chromosome"/>
</dbReference>
<protein>
    <recommendedName>
        <fullName evidence="7">Cna B-type</fullName>
    </recommendedName>
</protein>
<dbReference type="EMBL" id="AP018227">
    <property type="protein sequence ID" value="BAY85117.1"/>
    <property type="molecule type" value="Genomic_DNA"/>
</dbReference>
<proteinExistence type="inferred from homology"/>
<organism evidence="5 6">
    <name type="scientific">Calothrix parasitica NIES-267</name>
    <dbReference type="NCBI Taxonomy" id="1973488"/>
    <lineage>
        <taxon>Bacteria</taxon>
        <taxon>Bacillati</taxon>
        <taxon>Cyanobacteriota</taxon>
        <taxon>Cyanophyceae</taxon>
        <taxon>Nostocales</taxon>
        <taxon>Calotrichaceae</taxon>
        <taxon>Calothrix</taxon>
    </lineage>
</organism>
<evidence type="ECO:0000313" key="5">
    <source>
        <dbReference type="EMBL" id="BAY85117.1"/>
    </source>
</evidence>
<comment type="similarity">
    <text evidence="1">Belongs to the serine-aspartate repeat-containing protein (SDr) family.</text>
</comment>
<dbReference type="Gene3D" id="2.60.40.10">
    <property type="entry name" value="Immunoglobulins"/>
    <property type="match status" value="1"/>
</dbReference>
<feature type="compositionally biased region" description="Polar residues" evidence="4">
    <location>
        <begin position="89"/>
        <end position="111"/>
    </location>
</feature>
<sequence>MLYLALPPTPPAIFSTLTPKSSAQDGGCQSLQIKSEKPDLVNNLLGKILANSVSTKPCGDQKEQLETYEVEPTTTSREETRKQNLPVAESSTQKQAAVESKTTPTPEQQVAQPEKQSENQSKSADKNAIGQILATVQQLINVSLYASINNTISNTVEPKTEKPIEKPAKIASSKSNSVENNENAANQKVASANNTSTAKILVVVQELIAASISASLNNTINDSVKADVQTSGEIALANPNKDKKANDIVKKLTRHKKIAAVNNKKNTNTTSLRSSLINKLRSKNSNSIRLAQVEGQPFLVGIMINGREVGTLDIIEENNTLLIPLETLGELGGFSVKGTQSGVEAKTPLGVVTFAPSTVKQINGLSYVTKEILQEKLEISLELNTADLTLLADLPWRGGSRQPRTNAQLTPDFLAPSTGLSSLRQELTLNTSSRDTSIRSSTLLGGRLAGGTWRVRMGNNFEDQPNLTEYFFYKRSNQFRYQIGRQRLGLHPLLNSLDLTGLQFGYSNLPATSFGISSSASEILPRRSRPVQTFRGQVPPASVVQLRVGGVAVASQQVGFNGIYEFLDVRLPVGQSNEVELLVFDRNNLRSPIDIRTVRISSSDLLLPAGGNVQLGGLGFSGNLVQDSLFSDFNSDDGGELVGFYQLRQGLSNNLTLEGSLQAVPNSFQSQAGLVWRLANPVILSASVGNSFDKVGYAANLDMDFDKLEINANSQSLPEGYRTGNSSSRERFNHSLDLRYRFGNKFNLGFIARSRKDGDNNSSNYILPTFSARPFSKLSLSGRPDIYGKYLLNAFFRPNRSTRLSFNSYGDSYVSDLRYNLNRNYQLSFGNEFGGDANTRYSVGLNHNASNFNNLSWNVGLALSDGEVGPTAGASMRLLPGLFARLNYQAIPSRGGSFNAFDDGRLSLSLTSDMSVAGGKFTPARYSGISKERGAVAGKLAVEGETEGFDLSGSIVRIYDTRNKNVGSTKTDSSGNFFVGNLPEGVYVIELEPEELPIELAVSKTSFVAEVGAAGVTRVDFPVRTEYGVAGKVTDASGQPLKEVRIELVTSTGARVLSGTTDQFGLYRLDGVPVGSYTLRVPQQDALESNDSLPKRQIVINNKFVYNQNLQLPISAAAKKKKDEK</sequence>
<keyword evidence="2" id="KW-0964">Secreted</keyword>
<dbReference type="AlphaFoldDB" id="A0A1Z4LV40"/>
<gene>
    <name evidence="5" type="ORF">NIES267_46150</name>
</gene>
<evidence type="ECO:0000313" key="6">
    <source>
        <dbReference type="Proteomes" id="UP000218418"/>
    </source>
</evidence>
<keyword evidence="6" id="KW-1185">Reference proteome</keyword>
<dbReference type="PANTHER" id="PTHR36108">
    <property type="entry name" value="COLOSSIN-B-RELATED"/>
    <property type="match status" value="1"/>
</dbReference>